<dbReference type="GO" id="GO:0051301">
    <property type="term" value="P:cell division"/>
    <property type="evidence" value="ECO:0007669"/>
    <property type="project" value="UniProtKB-KW"/>
</dbReference>
<keyword evidence="17" id="KW-0131">Cell cycle</keyword>
<dbReference type="GO" id="GO:0003910">
    <property type="term" value="F:DNA ligase (ATP) activity"/>
    <property type="evidence" value="ECO:0007669"/>
    <property type="project" value="UniProtKB-EC"/>
</dbReference>
<evidence type="ECO:0000256" key="15">
    <source>
        <dbReference type="ARBA" id="ARBA00023204"/>
    </source>
</evidence>
<dbReference type="Pfam" id="PF04679">
    <property type="entry name" value="DNA_ligase_A_C"/>
    <property type="match status" value="1"/>
</dbReference>
<dbReference type="EMBL" id="GEDC01023009">
    <property type="protein sequence ID" value="JAS14289.1"/>
    <property type="molecule type" value="Transcribed_RNA"/>
</dbReference>
<dbReference type="PROSITE" id="PS50064">
    <property type="entry name" value="ZF_PARP_2"/>
    <property type="match status" value="1"/>
</dbReference>
<evidence type="ECO:0000256" key="20">
    <source>
        <dbReference type="RuleBase" id="RU004196"/>
    </source>
</evidence>
<keyword evidence="15 19" id="KW-0234">DNA repair</keyword>
<dbReference type="InterPro" id="IPR050191">
    <property type="entry name" value="ATP-dep_DNA_ligase"/>
</dbReference>
<dbReference type="PROSITE" id="PS50172">
    <property type="entry name" value="BRCT"/>
    <property type="match status" value="1"/>
</dbReference>
<evidence type="ECO:0000256" key="8">
    <source>
        <dbReference type="ARBA" id="ARBA00022741"/>
    </source>
</evidence>
<gene>
    <name evidence="25" type="ORF">g.33289</name>
</gene>
<dbReference type="SUPFAM" id="SSF52113">
    <property type="entry name" value="BRCT domain"/>
    <property type="match status" value="1"/>
</dbReference>
<dbReference type="InterPro" id="IPR012340">
    <property type="entry name" value="NA-bd_OB-fold"/>
</dbReference>
<dbReference type="SUPFAM" id="SSF57716">
    <property type="entry name" value="Glucocorticoid receptor-like (DNA-binding domain)"/>
    <property type="match status" value="1"/>
</dbReference>
<keyword evidence="9 19" id="KW-0227">DNA damage</keyword>
<dbReference type="SUPFAM" id="SSF50249">
    <property type="entry name" value="Nucleic acid-binding proteins"/>
    <property type="match status" value="1"/>
</dbReference>
<evidence type="ECO:0000256" key="13">
    <source>
        <dbReference type="ARBA" id="ARBA00022842"/>
    </source>
</evidence>
<evidence type="ECO:0000313" key="25">
    <source>
        <dbReference type="EMBL" id="JAS14289.1"/>
    </source>
</evidence>
<dbReference type="FunFam" id="2.40.50.140:FF:000085">
    <property type="entry name" value="DNA ligase"/>
    <property type="match status" value="1"/>
</dbReference>
<keyword evidence="13" id="KW-0460">Magnesium</keyword>
<dbReference type="Gene3D" id="3.30.470.30">
    <property type="entry name" value="DNA ligase/mRNA capping enzyme"/>
    <property type="match status" value="1"/>
</dbReference>
<name>A0A1B6CLD8_9HEMI</name>
<evidence type="ECO:0000256" key="14">
    <source>
        <dbReference type="ARBA" id="ARBA00023172"/>
    </source>
</evidence>
<dbReference type="GO" id="GO:0003677">
    <property type="term" value="F:DNA binding"/>
    <property type="evidence" value="ECO:0007669"/>
    <property type="project" value="InterPro"/>
</dbReference>
<dbReference type="GO" id="GO:0070421">
    <property type="term" value="C:DNA ligase III-XRCC1 complex"/>
    <property type="evidence" value="ECO:0007669"/>
    <property type="project" value="TreeGrafter"/>
</dbReference>
<keyword evidence="16" id="KW-0539">Nucleus</keyword>
<feature type="domain" description="BRCT" evidence="24">
    <location>
        <begin position="801"/>
        <end position="885"/>
    </location>
</feature>
<evidence type="ECO:0000256" key="21">
    <source>
        <dbReference type="SAM" id="MobiDB-lite"/>
    </source>
</evidence>
<evidence type="ECO:0000256" key="2">
    <source>
        <dbReference type="ARBA" id="ARBA00004123"/>
    </source>
</evidence>
<dbReference type="InterPro" id="IPR012310">
    <property type="entry name" value="DNA_ligase_ATP-dep_cent"/>
</dbReference>
<evidence type="ECO:0000256" key="9">
    <source>
        <dbReference type="ARBA" id="ARBA00022763"/>
    </source>
</evidence>
<keyword evidence="8 19" id="KW-0547">Nucleotide-binding</keyword>
<dbReference type="InterPro" id="IPR036420">
    <property type="entry name" value="BRCT_dom_sf"/>
</dbReference>
<sequence>MADETISVAEDQKPFALDRSKTGRAGCKKCKQKIDVGTIRIAKIVPSPFGSGLMKSWYHMNCILEVFAKQRKTTRKIESVDDLEGWNSLSKEDQKEVLSHLDLPDDGRISKLNTTPVPTLKPEPSTSTSKITSSSYDEMHKDNSFREFRRLCADVANASSYLKKTSIVKEFFTNGSNKDGFKGDLLLWCRLLLPGAVKRIYNLQSKQLVKLFSRIFNENQEKMLEDLEQGDVAETVGVFFEKNKKLLPAKKSLLTLQQVDNFLEELSTMTKEEEQMQHFTEIANKCTVNDLKIVIRLIKHDLRINAGPKHILEAVHPDAYQAFQASRDISSIITRVTPTVGAVKQTNLTIGIQLLTPVLPMLAQACKSVNDAVKKCPNGFYSEIKYDGERVQVHKKGSEFKYYSRSLKPVLPHKVNHFKNFIPQAFPYGKDLILDSEILLVDKETGKPLPFGSLGKHKKDEFHNATVCLFVFDCIFYNGESLLQKPLKVRRKILEENMVEIENHIMFSEKQEVHDPKDLELMMTKVFKLGLEGLVIKDLLSTYEPGKRHWLKVKKDYLMGGAMADSADLVVLGAWYGTGQKGGMMSVFLMGCYNEKAQNWCTVTKVHGGHDDNTLARLQDELDMVKISKNVSRVPDWLNCTKTMVPDFVARDPKAQPVWEITGAEFTKHDVHTAAGISIRFPRVTRIRNDKDWKSATTLSELKVLYEKSKDTSDFTLSSAGHNSNTSTPQKETTSPSPKKNRQVDPTEDNLSRVKRKLEVKKETIDVLDVTGTITFKRDIVQVPKDENDQPPEKKLRVSKGPPDFFVGVKMNIPNIPGKELLKRHFIACGGELLPEDKIEEATHFIVTQYTRKDQFIPGIENVDVAWLWDCIKLQRLQKCSIYFRKP</sequence>
<dbReference type="InterPro" id="IPR012308">
    <property type="entry name" value="DNA_ligase_ATP-dep_N"/>
</dbReference>
<dbReference type="Gene3D" id="3.30.1490.70">
    <property type="match status" value="1"/>
</dbReference>
<evidence type="ECO:0000256" key="6">
    <source>
        <dbReference type="ARBA" id="ARBA00022705"/>
    </source>
</evidence>
<dbReference type="PROSITE" id="PS00333">
    <property type="entry name" value="DNA_LIGASE_A2"/>
    <property type="match status" value="1"/>
</dbReference>
<dbReference type="Pfam" id="PF16759">
    <property type="entry name" value="LIG3_BRCT"/>
    <property type="match status" value="1"/>
</dbReference>
<dbReference type="InterPro" id="IPR036599">
    <property type="entry name" value="DNA_ligase_N_sf"/>
</dbReference>
<dbReference type="CDD" id="cd07967">
    <property type="entry name" value="OBF_DNA_ligase_III"/>
    <property type="match status" value="1"/>
</dbReference>
<dbReference type="Pfam" id="PF00645">
    <property type="entry name" value="zf-PARP"/>
    <property type="match status" value="1"/>
</dbReference>
<evidence type="ECO:0000259" key="23">
    <source>
        <dbReference type="PROSITE" id="PS50160"/>
    </source>
</evidence>
<feature type="domain" description="PARP-type" evidence="22">
    <location>
        <begin position="15"/>
        <end position="97"/>
    </location>
</feature>
<proteinExistence type="inferred from homology"/>
<dbReference type="PROSITE" id="PS50160">
    <property type="entry name" value="DNA_LIGASE_A3"/>
    <property type="match status" value="1"/>
</dbReference>
<keyword evidence="4 19" id="KW-0436">Ligase</keyword>
<dbReference type="GO" id="GO:0008270">
    <property type="term" value="F:zinc ion binding"/>
    <property type="evidence" value="ECO:0007669"/>
    <property type="project" value="UniProtKB-KW"/>
</dbReference>
<evidence type="ECO:0000256" key="10">
    <source>
        <dbReference type="ARBA" id="ARBA00022771"/>
    </source>
</evidence>
<feature type="region of interest" description="Disordered" evidence="21">
    <location>
        <begin position="112"/>
        <end position="134"/>
    </location>
</feature>
<dbReference type="EC" id="6.5.1.1" evidence="19"/>
<dbReference type="Pfam" id="PF01068">
    <property type="entry name" value="DNA_ligase_A_M"/>
    <property type="match status" value="1"/>
</dbReference>
<dbReference type="AlphaFoldDB" id="A0A1B6CLD8"/>
<feature type="compositionally biased region" description="Polar residues" evidence="21">
    <location>
        <begin position="714"/>
        <end position="738"/>
    </location>
</feature>
<comment type="subcellular location">
    <subcellularLocation>
        <location evidence="2">Nucleus</location>
    </subcellularLocation>
</comment>
<evidence type="ECO:0000256" key="7">
    <source>
        <dbReference type="ARBA" id="ARBA00022723"/>
    </source>
</evidence>
<dbReference type="PANTHER" id="PTHR45674:SF9">
    <property type="entry name" value="DNA LIGASE 3"/>
    <property type="match status" value="1"/>
</dbReference>
<evidence type="ECO:0000259" key="24">
    <source>
        <dbReference type="PROSITE" id="PS50172"/>
    </source>
</evidence>
<reference evidence="25" key="1">
    <citation type="submission" date="2015-12" db="EMBL/GenBank/DDBJ databases">
        <title>De novo transcriptome assembly of four potential Pierce s Disease insect vectors from Arizona vineyards.</title>
        <authorList>
            <person name="Tassone E.E."/>
        </authorList>
    </citation>
    <scope>NUCLEOTIDE SEQUENCE</scope>
</reference>
<dbReference type="GO" id="GO:0005524">
    <property type="term" value="F:ATP binding"/>
    <property type="evidence" value="ECO:0007669"/>
    <property type="project" value="UniProtKB-KW"/>
</dbReference>
<evidence type="ECO:0000259" key="22">
    <source>
        <dbReference type="PROSITE" id="PS50064"/>
    </source>
</evidence>
<dbReference type="GO" id="GO:0006310">
    <property type="term" value="P:DNA recombination"/>
    <property type="evidence" value="ECO:0007669"/>
    <property type="project" value="UniProtKB-KW"/>
</dbReference>
<dbReference type="GO" id="GO:0071897">
    <property type="term" value="P:DNA biosynthetic process"/>
    <property type="evidence" value="ECO:0007669"/>
    <property type="project" value="InterPro"/>
</dbReference>
<evidence type="ECO:0000256" key="16">
    <source>
        <dbReference type="ARBA" id="ARBA00023242"/>
    </source>
</evidence>
<dbReference type="PANTHER" id="PTHR45674">
    <property type="entry name" value="DNA LIGASE 1/3 FAMILY MEMBER"/>
    <property type="match status" value="1"/>
</dbReference>
<evidence type="ECO:0000256" key="17">
    <source>
        <dbReference type="ARBA" id="ARBA00023306"/>
    </source>
</evidence>
<evidence type="ECO:0000256" key="18">
    <source>
        <dbReference type="ARBA" id="ARBA00034003"/>
    </source>
</evidence>
<dbReference type="InterPro" id="IPR016059">
    <property type="entry name" value="DNA_ligase_ATP-dep_CS"/>
</dbReference>
<keyword evidence="11" id="KW-0862">Zinc</keyword>
<dbReference type="NCBIfam" id="TIGR00574">
    <property type="entry name" value="dnl1"/>
    <property type="match status" value="1"/>
</dbReference>
<dbReference type="Gene3D" id="3.30.1740.10">
    <property type="entry name" value="Zinc finger, PARP-type"/>
    <property type="match status" value="1"/>
</dbReference>
<accession>A0A1B6CLD8</accession>
<comment type="cofactor">
    <cofactor evidence="1">
        <name>Mg(2+)</name>
        <dbReference type="ChEBI" id="CHEBI:18420"/>
    </cofactor>
</comment>
<dbReference type="FunFam" id="3.30.470.30:FF:000003">
    <property type="entry name" value="DNA ligase"/>
    <property type="match status" value="1"/>
</dbReference>
<feature type="compositionally biased region" description="Low complexity" evidence="21">
    <location>
        <begin position="125"/>
        <end position="134"/>
    </location>
</feature>
<dbReference type="PROSITE" id="PS00697">
    <property type="entry name" value="DNA_LIGASE_A1"/>
    <property type="match status" value="1"/>
</dbReference>
<feature type="domain" description="ATP-dependent DNA ligase family profile" evidence="23">
    <location>
        <begin position="460"/>
        <end position="594"/>
    </location>
</feature>
<evidence type="ECO:0000256" key="12">
    <source>
        <dbReference type="ARBA" id="ARBA00022840"/>
    </source>
</evidence>
<evidence type="ECO:0000256" key="11">
    <source>
        <dbReference type="ARBA" id="ARBA00022833"/>
    </source>
</evidence>
<dbReference type="SUPFAM" id="SSF117018">
    <property type="entry name" value="ATP-dependent DNA ligase DNA-binding domain"/>
    <property type="match status" value="1"/>
</dbReference>
<evidence type="ECO:0000256" key="5">
    <source>
        <dbReference type="ARBA" id="ARBA00022618"/>
    </source>
</evidence>
<dbReference type="Gene3D" id="3.40.50.10190">
    <property type="entry name" value="BRCT domain"/>
    <property type="match status" value="1"/>
</dbReference>
<dbReference type="InterPro" id="IPR000977">
    <property type="entry name" value="DNA_ligase_ATP-dep"/>
</dbReference>
<dbReference type="GO" id="GO:0006302">
    <property type="term" value="P:double-strand break repair"/>
    <property type="evidence" value="ECO:0007669"/>
    <property type="project" value="TreeGrafter"/>
</dbReference>
<comment type="catalytic activity">
    <reaction evidence="18 19">
        <text>ATP + (deoxyribonucleotide)n-3'-hydroxyl + 5'-phospho-(deoxyribonucleotide)m = (deoxyribonucleotide)n+m + AMP + diphosphate.</text>
        <dbReference type="EC" id="6.5.1.1"/>
    </reaction>
</comment>
<dbReference type="InterPro" id="IPR012309">
    <property type="entry name" value="DNA_ligase_ATP-dep_C"/>
</dbReference>
<dbReference type="SMART" id="SM01336">
    <property type="entry name" value="zf-PARP"/>
    <property type="match status" value="1"/>
</dbReference>
<keyword evidence="10" id="KW-0863">Zinc-finger</keyword>
<keyword evidence="6" id="KW-0235">DNA replication</keyword>
<comment type="similarity">
    <text evidence="3 20">Belongs to the ATP-dependent DNA ligase family.</text>
</comment>
<keyword evidence="5" id="KW-0132">Cell division</keyword>
<dbReference type="Pfam" id="PF04675">
    <property type="entry name" value="DNA_ligase_A_N"/>
    <property type="match status" value="1"/>
</dbReference>
<keyword evidence="14 19" id="KW-0233">DNA recombination</keyword>
<keyword evidence="12 19" id="KW-0067">ATP-binding</keyword>
<organism evidence="25">
    <name type="scientific">Clastoptera arizonana</name>
    <name type="common">Arizona spittle bug</name>
    <dbReference type="NCBI Taxonomy" id="38151"/>
    <lineage>
        <taxon>Eukaryota</taxon>
        <taxon>Metazoa</taxon>
        <taxon>Ecdysozoa</taxon>
        <taxon>Arthropoda</taxon>
        <taxon>Hexapoda</taxon>
        <taxon>Insecta</taxon>
        <taxon>Pterygota</taxon>
        <taxon>Neoptera</taxon>
        <taxon>Paraneoptera</taxon>
        <taxon>Hemiptera</taxon>
        <taxon>Auchenorrhyncha</taxon>
        <taxon>Cercopoidea</taxon>
        <taxon>Clastopteridae</taxon>
        <taxon>Clastoptera</taxon>
    </lineage>
</organism>
<dbReference type="Gene3D" id="1.10.3260.10">
    <property type="entry name" value="DNA ligase, ATP-dependent, N-terminal domain"/>
    <property type="match status" value="1"/>
</dbReference>
<evidence type="ECO:0000256" key="3">
    <source>
        <dbReference type="ARBA" id="ARBA00007572"/>
    </source>
</evidence>
<dbReference type="SUPFAM" id="SSF56091">
    <property type="entry name" value="DNA ligase/mRNA capping enzyme, catalytic domain"/>
    <property type="match status" value="1"/>
</dbReference>
<protein>
    <recommendedName>
        <fullName evidence="19">DNA ligase</fullName>
        <ecNumber evidence="19">6.5.1.1</ecNumber>
    </recommendedName>
</protein>
<keyword evidence="7" id="KW-0479">Metal-binding</keyword>
<evidence type="ECO:0000256" key="4">
    <source>
        <dbReference type="ARBA" id="ARBA00022598"/>
    </source>
</evidence>
<dbReference type="InterPro" id="IPR031916">
    <property type="entry name" value="LIG3_BRCT"/>
</dbReference>
<evidence type="ECO:0000256" key="19">
    <source>
        <dbReference type="RuleBase" id="RU000617"/>
    </source>
</evidence>
<dbReference type="FunFam" id="1.10.3260.10:FF:000002">
    <property type="entry name" value="DNA ligase"/>
    <property type="match status" value="1"/>
</dbReference>
<dbReference type="Gene3D" id="2.40.50.140">
    <property type="entry name" value="Nucleic acid-binding proteins"/>
    <property type="match status" value="1"/>
</dbReference>
<dbReference type="InterPro" id="IPR036957">
    <property type="entry name" value="Znf_PARP_sf"/>
</dbReference>
<feature type="region of interest" description="Disordered" evidence="21">
    <location>
        <begin position="714"/>
        <end position="752"/>
    </location>
</feature>
<dbReference type="GO" id="GO:0006273">
    <property type="term" value="P:lagging strand elongation"/>
    <property type="evidence" value="ECO:0007669"/>
    <property type="project" value="TreeGrafter"/>
</dbReference>
<dbReference type="InterPro" id="IPR001510">
    <property type="entry name" value="Znf_PARP"/>
</dbReference>
<evidence type="ECO:0000256" key="1">
    <source>
        <dbReference type="ARBA" id="ARBA00001946"/>
    </source>
</evidence>
<dbReference type="CDD" id="cd07902">
    <property type="entry name" value="Adenylation_DNA_ligase_III"/>
    <property type="match status" value="1"/>
</dbReference>
<dbReference type="InterPro" id="IPR001357">
    <property type="entry name" value="BRCT_dom"/>
</dbReference>